<protein>
    <submittedName>
        <fullName evidence="1">HEAT repeat-containing PBS lyase</fullName>
    </submittedName>
</protein>
<keyword evidence="2" id="KW-1185">Reference proteome</keyword>
<dbReference type="SMART" id="SM00567">
    <property type="entry name" value="EZ_HEAT"/>
    <property type="match status" value="15"/>
</dbReference>
<dbReference type="RefSeq" id="WP_151967180.1">
    <property type="nucleotide sequence ID" value="NZ_AP019860.1"/>
</dbReference>
<accession>A0A5S9F1T5</accession>
<dbReference type="AlphaFoldDB" id="A0A5S9F1T5"/>
<organism evidence="1 2">
    <name type="scientific">Uabimicrobium amorphum</name>
    <dbReference type="NCBI Taxonomy" id="2596890"/>
    <lineage>
        <taxon>Bacteria</taxon>
        <taxon>Pseudomonadati</taxon>
        <taxon>Planctomycetota</taxon>
        <taxon>Candidatus Uabimicrobiia</taxon>
        <taxon>Candidatus Uabimicrobiales</taxon>
        <taxon>Candidatus Uabimicrobiaceae</taxon>
        <taxon>Candidatus Uabimicrobium</taxon>
    </lineage>
</organism>
<dbReference type="EMBL" id="AP019860">
    <property type="protein sequence ID" value="BBM82955.1"/>
    <property type="molecule type" value="Genomic_DNA"/>
</dbReference>
<dbReference type="PANTHER" id="PTHR12697">
    <property type="entry name" value="PBS LYASE HEAT-LIKE PROTEIN"/>
    <property type="match status" value="1"/>
</dbReference>
<gene>
    <name evidence="1" type="ORF">UABAM_01298</name>
</gene>
<name>A0A5S9F1T5_UABAM</name>
<dbReference type="InterPro" id="IPR004155">
    <property type="entry name" value="PBS_lyase_HEAT"/>
</dbReference>
<dbReference type="PANTHER" id="PTHR12697:SF5">
    <property type="entry name" value="DEOXYHYPUSINE HYDROXYLASE"/>
    <property type="match status" value="1"/>
</dbReference>
<dbReference type="OrthoDB" id="9763613at2"/>
<dbReference type="GO" id="GO:0016491">
    <property type="term" value="F:oxidoreductase activity"/>
    <property type="evidence" value="ECO:0007669"/>
    <property type="project" value="TreeGrafter"/>
</dbReference>
<dbReference type="SUPFAM" id="SSF48371">
    <property type="entry name" value="ARM repeat"/>
    <property type="match status" value="3"/>
</dbReference>
<proteinExistence type="predicted"/>
<dbReference type="Proteomes" id="UP000326354">
    <property type="component" value="Chromosome"/>
</dbReference>
<dbReference type="Pfam" id="PF13646">
    <property type="entry name" value="HEAT_2"/>
    <property type="match status" value="6"/>
</dbReference>
<evidence type="ECO:0000313" key="1">
    <source>
        <dbReference type="EMBL" id="BBM82955.1"/>
    </source>
</evidence>
<reference evidence="1 2" key="1">
    <citation type="submission" date="2019-08" db="EMBL/GenBank/DDBJ databases">
        <title>Complete genome sequence of Candidatus Uab amorphum.</title>
        <authorList>
            <person name="Shiratori T."/>
            <person name="Suzuki S."/>
            <person name="Kakizawa Y."/>
            <person name="Ishida K."/>
        </authorList>
    </citation>
    <scope>NUCLEOTIDE SEQUENCE [LARGE SCALE GENOMIC DNA]</scope>
    <source>
        <strain evidence="1 2">SRT547</strain>
    </source>
</reference>
<sequence>MSKWILFLLLVVNVIGQNEFDKHVRKLTKQLKSPDEQSKIAALHSLGHLGEHAAPAIPMMISLLKKPQSKVAQKTLETFARLGAVAKPAGYELIKLLSSKDKKTVLLVRKALIAMKDGAVGQLLKNIDHESTKVRCHILFILGEIRSLDTHSFILNKLNDNEWQVRFAALEALGKIGANKAQQEVLQRLFDENLQVQILAVKTCGAIKPANEMFLPPLAKIFAKDSLVLRKAILQSISDMKITSVKINKILVRSLRNKKMQKLAIKAIGKIRSVKMTKELLPFLQDSNTNIKIAAIDSIGNLENEALVFLDDLIPIATDGSVRVRMHTANAIGKIGEKAATAAMPVLLSLLEDIESEVQTYAAIALGKMGKKAVSILRDIIIHKPRLRSHAAYALGQIGRDSIPTLIELLNKPQKSVQFYAAEALGRIEHEDTQQAIPILIKLLKQSKNKQQFVEVLGKIGPKAANDLIPLLAEKKWQVRKAAADTLVLIGPAVIPLLAQTVRHNNKYVVLYSISVIGRLQDKSLAPSLVEIYKSTPDAQIKKSIVIALGQVKEGVSILNDALLLPSLREEALVAIEKIARDAPQTVNNLATVLQKEQWHLRKKAARCLSQIGKPAVAKLMDVLANGDRIAQAFSVIALGNMGQDAAQAVPQLITTLHQTNDKALKENIMFALVSIKVQIKDIMMALQKYLSSEDLRLKRAAILAIGKMGELGAVYIPKFLYEAQQSPKKLRSVVVNAIAEMGEKAIRYIVPFLKNKEMLHREIIAAALGKMGQSAHKALPFIVSALENSSGDARKEMIKAIRDIGPQGAFAIPMLSVFLRYEDWQVRELAAQAIGAMGKKAEIAVPVLLPLLGDSSWPVRNAVSETLAKIGGQTTVLGLTTALRKPFVELRIHALITLKDLGPQAYSAVDEILKILRSDSSVRVRSNAIYALGKIAPKETKVRRELVKLLKDKNWQIRQAISFVLKQERD</sequence>
<dbReference type="GO" id="GO:0016829">
    <property type="term" value="F:lyase activity"/>
    <property type="evidence" value="ECO:0007669"/>
    <property type="project" value="UniProtKB-KW"/>
</dbReference>
<dbReference type="Gene3D" id="1.25.10.10">
    <property type="entry name" value="Leucine-rich Repeat Variant"/>
    <property type="match status" value="7"/>
</dbReference>
<dbReference type="KEGG" id="uam:UABAM_01298"/>
<keyword evidence="1" id="KW-0456">Lyase</keyword>
<evidence type="ECO:0000313" key="2">
    <source>
        <dbReference type="Proteomes" id="UP000326354"/>
    </source>
</evidence>
<dbReference type="InterPro" id="IPR011989">
    <property type="entry name" value="ARM-like"/>
</dbReference>
<dbReference type="InterPro" id="IPR016024">
    <property type="entry name" value="ARM-type_fold"/>
</dbReference>